<keyword evidence="2" id="KW-1185">Reference proteome</keyword>
<sequence length="211" mass="23474">MKSKEAIGKILTDSIPREFILNFERHYPAALEKAQQIGDTVAEGHRNSVVGHHRHFALNEAVVHAFDDTGITHNPLRGNGIVFGRVNVATLGRVHMNYGKWDNSRRSKSKIKLCLPNKKIAAIVQYDFWSPVDTPIAEITAFLVTQGSGTAMSPATAYIVVPDDTMDLRNPIFLEPLSVFIQRYQQLESVVDSAVPRLKAGVKIMEHSDKS</sequence>
<gene>
    <name evidence="1" type="ORF">ACFQ0F_08340</name>
</gene>
<evidence type="ECO:0000313" key="2">
    <source>
        <dbReference type="Proteomes" id="UP001597044"/>
    </source>
</evidence>
<name>A0ABW3HIF2_9GAMM</name>
<dbReference type="RefSeq" id="WP_379071065.1">
    <property type="nucleotide sequence ID" value="NZ_JBHTIT010000001.1"/>
</dbReference>
<dbReference type="Proteomes" id="UP001597044">
    <property type="component" value="Unassembled WGS sequence"/>
</dbReference>
<evidence type="ECO:0000313" key="1">
    <source>
        <dbReference type="EMBL" id="MFD0950392.1"/>
    </source>
</evidence>
<comment type="caution">
    <text evidence="1">The sequence shown here is derived from an EMBL/GenBank/DDBJ whole genome shotgun (WGS) entry which is preliminary data.</text>
</comment>
<accession>A0ABW3HIF2</accession>
<dbReference type="EMBL" id="JBHTIT010000001">
    <property type="protein sequence ID" value="MFD0950392.1"/>
    <property type="molecule type" value="Genomic_DNA"/>
</dbReference>
<reference evidence="2" key="1">
    <citation type="journal article" date="2019" name="Int. J. Syst. Evol. Microbiol.">
        <title>The Global Catalogue of Microorganisms (GCM) 10K type strain sequencing project: providing services to taxonomists for standard genome sequencing and annotation.</title>
        <authorList>
            <consortium name="The Broad Institute Genomics Platform"/>
            <consortium name="The Broad Institute Genome Sequencing Center for Infectious Disease"/>
            <person name="Wu L."/>
            <person name="Ma J."/>
        </authorList>
    </citation>
    <scope>NUCLEOTIDE SEQUENCE [LARGE SCALE GENOMIC DNA]</scope>
    <source>
        <strain evidence="2">CCUG 63419</strain>
    </source>
</reference>
<organism evidence="1 2">
    <name type="scientific">Paraperlucidibaca wandonensis</name>
    <dbReference type="NCBI Taxonomy" id="1268273"/>
    <lineage>
        <taxon>Bacteria</taxon>
        <taxon>Pseudomonadati</taxon>
        <taxon>Pseudomonadota</taxon>
        <taxon>Gammaproteobacteria</taxon>
        <taxon>Moraxellales</taxon>
        <taxon>Moraxellaceae</taxon>
        <taxon>Paraperlucidibaca</taxon>
    </lineage>
</organism>
<proteinExistence type="predicted"/>
<protein>
    <submittedName>
        <fullName evidence="1">Uncharacterized protein</fullName>
    </submittedName>
</protein>